<name>A0ABX9K8M7_9BACT</name>
<gene>
    <name evidence="2" type="ORF">ATI61_102178</name>
</gene>
<protein>
    <recommendedName>
        <fullName evidence="4">Tetratricopeptide repeat protein</fullName>
    </recommendedName>
</protein>
<evidence type="ECO:0000256" key="1">
    <source>
        <dbReference type="SAM" id="SignalP"/>
    </source>
</evidence>
<proteinExistence type="predicted"/>
<reference evidence="2 3" key="1">
    <citation type="submission" date="2018-08" db="EMBL/GenBank/DDBJ databases">
        <title>Genomic Encyclopedia of Archaeal and Bacterial Type Strains, Phase II (KMG-II): from individual species to whole genera.</title>
        <authorList>
            <person name="Goeker M."/>
        </authorList>
    </citation>
    <scope>NUCLEOTIDE SEQUENCE [LARGE SCALE GENOMIC DNA]</scope>
    <source>
        <strain evidence="2 3">DSM 2261</strain>
    </source>
</reference>
<dbReference type="Proteomes" id="UP000256345">
    <property type="component" value="Unassembled WGS sequence"/>
</dbReference>
<dbReference type="InterPro" id="IPR011250">
    <property type="entry name" value="OMP/PagP_B-barrel"/>
</dbReference>
<organism evidence="2 3">
    <name type="scientific">Archangium gephyra</name>
    <dbReference type="NCBI Taxonomy" id="48"/>
    <lineage>
        <taxon>Bacteria</taxon>
        <taxon>Pseudomonadati</taxon>
        <taxon>Myxococcota</taxon>
        <taxon>Myxococcia</taxon>
        <taxon>Myxococcales</taxon>
        <taxon>Cystobacterineae</taxon>
        <taxon>Archangiaceae</taxon>
        <taxon>Archangium</taxon>
    </lineage>
</organism>
<comment type="caution">
    <text evidence="2">The sequence shown here is derived from an EMBL/GenBank/DDBJ whole genome shotgun (WGS) entry which is preliminary data.</text>
</comment>
<keyword evidence="1" id="KW-0732">Signal</keyword>
<feature type="chain" id="PRO_5046996048" description="Tetratricopeptide repeat protein" evidence="1">
    <location>
        <begin position="24"/>
        <end position="307"/>
    </location>
</feature>
<evidence type="ECO:0000313" key="3">
    <source>
        <dbReference type="Proteomes" id="UP000256345"/>
    </source>
</evidence>
<dbReference type="EMBL" id="QUMU01000002">
    <property type="protein sequence ID" value="REG35805.1"/>
    <property type="molecule type" value="Genomic_DNA"/>
</dbReference>
<evidence type="ECO:0000313" key="2">
    <source>
        <dbReference type="EMBL" id="REG35805.1"/>
    </source>
</evidence>
<feature type="signal peptide" evidence="1">
    <location>
        <begin position="1"/>
        <end position="23"/>
    </location>
</feature>
<accession>A0ABX9K8M7</accession>
<evidence type="ECO:0008006" key="4">
    <source>
        <dbReference type="Google" id="ProtNLM"/>
    </source>
</evidence>
<dbReference type="SUPFAM" id="SSF56925">
    <property type="entry name" value="OMPA-like"/>
    <property type="match status" value="1"/>
</dbReference>
<dbReference type="RefSeq" id="WP_047858731.1">
    <property type="nucleotide sequence ID" value="NZ_CP011509.1"/>
</dbReference>
<dbReference type="Gene3D" id="1.25.40.10">
    <property type="entry name" value="Tetratricopeptide repeat domain"/>
    <property type="match status" value="1"/>
</dbReference>
<dbReference type="InterPro" id="IPR011990">
    <property type="entry name" value="TPR-like_helical_dom_sf"/>
</dbReference>
<keyword evidence="3" id="KW-1185">Reference proteome</keyword>
<sequence length="307" mass="33266">MKRLVRHTVPLLLVCLAASTADAQESFKVVLPSRTQNPYINAIATLYEQGRFPEALSKLEKALDSESNGPQEVLWLKLMQGALRVELSQGEALEPFKEALALDKEAQLPVQGAPRRLRKLFAQARNTLGLPADKELLALDLEKAALASKATMAVPPPRRHGLSLGVRGEVDVLGLGPLSSAPLDMLLSSSTPAVSLCYTQQELGGALSVLVQPSPGLRAEVQFHPVTMGWMRPYARLGATTFFAESDVRGGLSFFGGASGRGALGVDVQFNSRMYFFADIAYERFFTTGERYKLDSVLFSVGVGLFP</sequence>